<dbReference type="SUPFAM" id="SSF55594">
    <property type="entry name" value="HPr-like"/>
    <property type="match status" value="1"/>
</dbReference>
<protein>
    <submittedName>
        <fullName evidence="1">HPr family phosphocarrier protein</fullName>
    </submittedName>
</protein>
<dbReference type="Proteomes" id="UP000886749">
    <property type="component" value="Unassembled WGS sequence"/>
</dbReference>
<evidence type="ECO:0000313" key="2">
    <source>
        <dbReference type="Proteomes" id="UP000886749"/>
    </source>
</evidence>
<comment type="caution">
    <text evidence="1">The sequence shown here is derived from an EMBL/GenBank/DDBJ whole genome shotgun (WGS) entry which is preliminary data.</text>
</comment>
<dbReference type="EMBL" id="DVGY01000034">
    <property type="protein sequence ID" value="HIR40463.1"/>
    <property type="molecule type" value="Genomic_DNA"/>
</dbReference>
<proteinExistence type="predicted"/>
<gene>
    <name evidence="1" type="ORF">IAB36_01385</name>
</gene>
<dbReference type="AlphaFoldDB" id="A0A9D1AIC8"/>
<dbReference type="InterPro" id="IPR035895">
    <property type="entry name" value="HPr-like_sf"/>
</dbReference>
<reference evidence="1" key="1">
    <citation type="submission" date="2020-10" db="EMBL/GenBank/DDBJ databases">
        <authorList>
            <person name="Gilroy R."/>
        </authorList>
    </citation>
    <scope>NUCLEOTIDE SEQUENCE</scope>
    <source>
        <strain evidence="1">CHK184-25365</strain>
    </source>
</reference>
<organism evidence="1 2">
    <name type="scientific">Candidatus Egerieicola pullicola</name>
    <dbReference type="NCBI Taxonomy" id="2840775"/>
    <lineage>
        <taxon>Bacteria</taxon>
        <taxon>Bacillati</taxon>
        <taxon>Bacillota</taxon>
        <taxon>Clostridia</taxon>
        <taxon>Eubacteriales</taxon>
        <taxon>Oscillospiraceae</taxon>
        <taxon>Oscillospiraceae incertae sedis</taxon>
        <taxon>Candidatus Egerieicola</taxon>
    </lineage>
</organism>
<evidence type="ECO:0000313" key="1">
    <source>
        <dbReference type="EMBL" id="HIR40463.1"/>
    </source>
</evidence>
<sequence>MHRYQVLFKDTKDVSDFVNIAMEYPMDIDIVLQRQIVDGKSFLGIASLLSQYHSEPLCLTCTEQNPEFERRITRFLAA</sequence>
<accession>A0A9D1AIC8</accession>
<reference evidence="1" key="2">
    <citation type="journal article" date="2021" name="PeerJ">
        <title>Extensive microbial diversity within the chicken gut microbiome revealed by metagenomics and culture.</title>
        <authorList>
            <person name="Gilroy R."/>
            <person name="Ravi A."/>
            <person name="Getino M."/>
            <person name="Pursley I."/>
            <person name="Horton D.L."/>
            <person name="Alikhan N.F."/>
            <person name="Baker D."/>
            <person name="Gharbi K."/>
            <person name="Hall N."/>
            <person name="Watson M."/>
            <person name="Adriaenssens E.M."/>
            <person name="Foster-Nyarko E."/>
            <person name="Jarju S."/>
            <person name="Secka A."/>
            <person name="Antonio M."/>
            <person name="Oren A."/>
            <person name="Chaudhuri R.R."/>
            <person name="La Ragione R."/>
            <person name="Hildebrand F."/>
            <person name="Pallen M.J."/>
        </authorList>
    </citation>
    <scope>NUCLEOTIDE SEQUENCE</scope>
    <source>
        <strain evidence="1">CHK184-25365</strain>
    </source>
</reference>
<name>A0A9D1AIC8_9FIRM</name>